<accession>A0A1B0D8Y6</accession>
<dbReference type="PROSITE" id="PS50082">
    <property type="entry name" value="WD_REPEATS_2"/>
    <property type="match status" value="1"/>
</dbReference>
<dbReference type="PANTHER" id="PTHR13743">
    <property type="entry name" value="BEIGE/BEACH-RELATED"/>
    <property type="match status" value="1"/>
</dbReference>
<evidence type="ECO:0000313" key="3">
    <source>
        <dbReference type="EnsemblMetazoa" id="PPAI004098-PA"/>
    </source>
</evidence>
<dbReference type="SMART" id="SM00320">
    <property type="entry name" value="WD40"/>
    <property type="match status" value="6"/>
</dbReference>
<dbReference type="Pfam" id="PF02138">
    <property type="entry name" value="Beach"/>
    <property type="match status" value="1"/>
</dbReference>
<dbReference type="Pfam" id="PF25400">
    <property type="entry name" value="PH_FAN"/>
    <property type="match status" value="1"/>
</dbReference>
<keyword evidence="2" id="KW-0677">Repeat</keyword>
<dbReference type="SUPFAM" id="SSF50729">
    <property type="entry name" value="PH domain-like"/>
    <property type="match status" value="1"/>
</dbReference>
<dbReference type="InterPro" id="IPR036322">
    <property type="entry name" value="WD40_repeat_dom_sf"/>
</dbReference>
<evidence type="ECO:0000313" key="4">
    <source>
        <dbReference type="Proteomes" id="UP000092462"/>
    </source>
</evidence>
<dbReference type="EMBL" id="AJVK01012840">
    <property type="status" value="NOT_ANNOTATED_CDS"/>
    <property type="molecule type" value="Genomic_DNA"/>
</dbReference>
<dbReference type="SUPFAM" id="SSF81837">
    <property type="entry name" value="BEACH domain"/>
    <property type="match status" value="1"/>
</dbReference>
<dbReference type="InterPro" id="IPR001680">
    <property type="entry name" value="WD40_rpt"/>
</dbReference>
<dbReference type="InterPro" id="IPR015943">
    <property type="entry name" value="WD40/YVTN_repeat-like_dom_sf"/>
</dbReference>
<dbReference type="EMBL" id="AJVK01012841">
    <property type="status" value="NOT_ANNOTATED_CDS"/>
    <property type="molecule type" value="Genomic_DNA"/>
</dbReference>
<dbReference type="CDD" id="cd06071">
    <property type="entry name" value="Beach"/>
    <property type="match status" value="1"/>
</dbReference>
<dbReference type="InterPro" id="IPR057496">
    <property type="entry name" value="FAN-like_PH"/>
</dbReference>
<dbReference type="InterPro" id="IPR050865">
    <property type="entry name" value="BEACH_Domain"/>
</dbReference>
<dbReference type="PROSITE" id="PS50197">
    <property type="entry name" value="BEACH"/>
    <property type="match status" value="1"/>
</dbReference>
<name>A0A1B0D8Y6_PHLPP</name>
<keyword evidence="1" id="KW-0853">WD repeat</keyword>
<dbReference type="PROSITE" id="PS51783">
    <property type="entry name" value="PH_BEACH"/>
    <property type="match status" value="1"/>
</dbReference>
<evidence type="ECO:0000256" key="2">
    <source>
        <dbReference type="ARBA" id="ARBA00022737"/>
    </source>
</evidence>
<dbReference type="Gene3D" id="2.130.10.10">
    <property type="entry name" value="YVTN repeat-like/Quinoprotein amine dehydrogenase"/>
    <property type="match status" value="2"/>
</dbReference>
<dbReference type="PANTHER" id="PTHR13743:SF123">
    <property type="entry name" value="PROTEIN FAN"/>
    <property type="match status" value="1"/>
</dbReference>
<dbReference type="InterPro" id="IPR000409">
    <property type="entry name" value="BEACH_dom"/>
</dbReference>
<protein>
    <submittedName>
        <fullName evidence="3">Uncharacterized protein</fullName>
    </submittedName>
</protein>
<dbReference type="FunFam" id="1.10.1540.10:FF:000001">
    <property type="entry name" value="neurobeachin isoform X1"/>
    <property type="match status" value="1"/>
</dbReference>
<proteinExistence type="predicted"/>
<dbReference type="Pfam" id="PF00400">
    <property type="entry name" value="WD40"/>
    <property type="match status" value="2"/>
</dbReference>
<dbReference type="Gene3D" id="1.10.1540.10">
    <property type="entry name" value="BEACH domain"/>
    <property type="match status" value="1"/>
</dbReference>
<reference evidence="3" key="1">
    <citation type="submission" date="2022-08" db="UniProtKB">
        <authorList>
            <consortium name="EnsemblMetazoa"/>
        </authorList>
    </citation>
    <scope>IDENTIFICATION</scope>
    <source>
        <strain evidence="3">Israel</strain>
    </source>
</reference>
<dbReference type="InterPro" id="IPR036372">
    <property type="entry name" value="BEACH_dom_sf"/>
</dbReference>
<dbReference type="PROSITE" id="PS50294">
    <property type="entry name" value="WD_REPEATS_REGION"/>
    <property type="match status" value="1"/>
</dbReference>
<dbReference type="EnsemblMetazoa" id="PPAI004098-RA">
    <property type="protein sequence ID" value="PPAI004098-PA"/>
    <property type="gene ID" value="PPAI004098"/>
</dbReference>
<dbReference type="Proteomes" id="UP000092462">
    <property type="component" value="Unassembled WGS sequence"/>
</dbReference>
<dbReference type="InterPro" id="IPR023362">
    <property type="entry name" value="PH-BEACH_dom"/>
</dbReference>
<dbReference type="VEuPathDB" id="VectorBase:PPAI004098"/>
<evidence type="ECO:0000256" key="1">
    <source>
        <dbReference type="ARBA" id="ARBA00022574"/>
    </source>
</evidence>
<dbReference type="AlphaFoldDB" id="A0A1B0D8Y6"/>
<keyword evidence="4" id="KW-1185">Reference proteome</keyword>
<sequence length="932" mass="107212">MERERYQLDLCSNIPVTFCLCPNRFSLLLLEPGEVYFEDFSVNLLKPVIADETRRVGRLKLCSKSLVYDPRDVSQPIVKMPFKECRDISIPPVSLQMRETNILTISCDQHIEMLENNTIAPYRFRDEPMQFIFEFNYVRVDDCLTKISQLYRASSLQPCEQNSMIATIVYSRHNRLKFDLLWLEDVCEEVIIDFQVDEIAPLVVNPGRLLLSSKAIYFQPYNNIHPYLVKRIRLSDITSFLKRRFLLRQVGLDIQWKTHEKTDQLYVSFRRDSDREAFYEATRKQEEFTYTDPEPESMILKWQNGLISNYDYLLYLNRRADRTFQDLTQYPVFPWVISDYKSDHLDLTNPKTFRDLKKPIGALNPERLERLIERYEEMAKPKFLYGSHYSTPGFVLFYLVRKYPKLMLCLCYGKFDHPDRMFNKVEEVFNNCLNNMSDFKELIPEFYDTEAKGDFLVNASKINFGCRADGTAVNDVILPPWAKNSPEVFVKTMREALESEYVSQNLHHWIDLIFGYKQQGQEAVEARNLFYFLCYEGAVDLDEVTDMAHRHALEVQISEFGQIPNQLFTRPHVPRVVTNPQASALSPSVPKSPENEVMPLLMDLTLKVKYQAHKDVITSVVVDGTNIISTGKDGVLKCYDFVKQKQLRSVRVTSMPISSCIKLPGANVVVLGSWDNTIMSYDLDYGRTINKIAAHDDAVSCLVYIDSLGLVVSGSWDCSVKIWKGFSSDSSSSFRMSESMKAYLSLEDKVGCLDARCNDAKINVVIGNDLGEIILWTLDVSIVNKCPDPSENTDHSAILSTTSPICGISFNGDGTKVAFCDEMGIFRVIYISDHRTGTVIFQRELCSSTFTCLNWSLNETQVLVGDDQGQIHVWDVWCGKMFSELEAYSGPIWYITRTKDKKKIITAGCDSKCETCIKVWSANYDEDDNLLL</sequence>
<dbReference type="SUPFAM" id="SSF50978">
    <property type="entry name" value="WD40 repeat-like"/>
    <property type="match status" value="1"/>
</dbReference>
<dbReference type="SMART" id="SM01026">
    <property type="entry name" value="Beach"/>
    <property type="match status" value="1"/>
</dbReference>
<organism evidence="3 4">
    <name type="scientific">Phlebotomus papatasi</name>
    <name type="common">Sandfly</name>
    <dbReference type="NCBI Taxonomy" id="29031"/>
    <lineage>
        <taxon>Eukaryota</taxon>
        <taxon>Metazoa</taxon>
        <taxon>Ecdysozoa</taxon>
        <taxon>Arthropoda</taxon>
        <taxon>Hexapoda</taxon>
        <taxon>Insecta</taxon>
        <taxon>Pterygota</taxon>
        <taxon>Neoptera</taxon>
        <taxon>Endopterygota</taxon>
        <taxon>Diptera</taxon>
        <taxon>Nematocera</taxon>
        <taxon>Psychodoidea</taxon>
        <taxon>Psychodidae</taxon>
        <taxon>Phlebotomus</taxon>
        <taxon>Phlebotomus</taxon>
    </lineage>
</organism>
<dbReference type="VEuPathDB" id="VectorBase:PPAPM1_000005"/>